<name>A0A4P6HKF1_9BACT</name>
<gene>
    <name evidence="1" type="ORF">C3Y92_07585</name>
</gene>
<dbReference type="Proteomes" id="UP000293296">
    <property type="component" value="Chromosome"/>
</dbReference>
<accession>A0A4P6HKF1</accession>
<organism evidence="1 2">
    <name type="scientific">Solidesulfovibrio carbinolicus</name>
    <dbReference type="NCBI Taxonomy" id="296842"/>
    <lineage>
        <taxon>Bacteria</taxon>
        <taxon>Pseudomonadati</taxon>
        <taxon>Thermodesulfobacteriota</taxon>
        <taxon>Desulfovibrionia</taxon>
        <taxon>Desulfovibrionales</taxon>
        <taxon>Desulfovibrionaceae</taxon>
        <taxon>Solidesulfovibrio</taxon>
    </lineage>
</organism>
<evidence type="ECO:0000313" key="2">
    <source>
        <dbReference type="Proteomes" id="UP000293296"/>
    </source>
</evidence>
<keyword evidence="2" id="KW-1185">Reference proteome</keyword>
<dbReference type="RefSeq" id="WP_129351334.1">
    <property type="nucleotide sequence ID" value="NZ_CP026538.1"/>
</dbReference>
<reference evidence="1 2" key="1">
    <citation type="submission" date="2018-02" db="EMBL/GenBank/DDBJ databases">
        <title>Genome sequence of Desulfovibrio carbinolicus DSM 3852.</title>
        <authorList>
            <person name="Wilbanks E."/>
            <person name="Skennerton C.T."/>
            <person name="Orphan V.J."/>
        </authorList>
    </citation>
    <scope>NUCLEOTIDE SEQUENCE [LARGE SCALE GENOMIC DNA]</scope>
    <source>
        <strain evidence="1 2">DSM 3852</strain>
    </source>
</reference>
<dbReference type="AlphaFoldDB" id="A0A4P6HKF1"/>
<proteinExistence type="predicted"/>
<sequence>MTSGRPRSVRLGGTGDKLYMALKLLGLSWSTRVEAERLTSDGHWRQCRLPRSVNTVLEDIRCGMAAERLERYAQFFKVPAGLFLDDAVGAYAAEFACQILKSRHDARAVSPLDYGRGVASLELLNRQNDALYLNDLLGLLGGCYDLVVRTAPSNVWLLGAVVIGEPADGALQAVGVLAVPDAPVDFHGRVFRWHNYLHVHYASADNQLLGYMMTPDPLQSVLVRHRRPFFMKLHALSGNLVPAAQPDLSILYVLRRGEPPAAFKALRQAAVERPVLERGHPRYAAVMEMLARAEDDPGESATAGS</sequence>
<dbReference type="OrthoDB" id="5445352at2"/>
<protein>
    <submittedName>
        <fullName evidence="1">Uncharacterized protein</fullName>
    </submittedName>
</protein>
<dbReference type="EMBL" id="CP026538">
    <property type="protein sequence ID" value="QAZ67096.1"/>
    <property type="molecule type" value="Genomic_DNA"/>
</dbReference>
<dbReference type="KEGG" id="dcb:C3Y92_07585"/>
<evidence type="ECO:0000313" key="1">
    <source>
        <dbReference type="EMBL" id="QAZ67096.1"/>
    </source>
</evidence>